<comment type="caution">
    <text evidence="2">The sequence shown here is derived from an EMBL/GenBank/DDBJ whole genome shotgun (WGS) entry which is preliminary data.</text>
</comment>
<dbReference type="OrthoDB" id="510539at2759"/>
<keyword evidence="3" id="KW-1185">Reference proteome</keyword>
<evidence type="ECO:0000313" key="3">
    <source>
        <dbReference type="Proteomes" id="UP000789390"/>
    </source>
</evidence>
<dbReference type="Proteomes" id="UP000789390">
    <property type="component" value="Unassembled WGS sequence"/>
</dbReference>
<proteinExistence type="predicted"/>
<dbReference type="AlphaFoldDB" id="A0A8J2WNL3"/>
<dbReference type="EMBL" id="CAKKLH010000296">
    <property type="protein sequence ID" value="CAH0109895.1"/>
    <property type="molecule type" value="Genomic_DNA"/>
</dbReference>
<evidence type="ECO:0000313" key="2">
    <source>
        <dbReference type="EMBL" id="CAH0109895.1"/>
    </source>
</evidence>
<name>A0A8J2WNL3_9CRUS</name>
<gene>
    <name evidence="2" type="ORF">DGAL_LOCUS13385</name>
</gene>
<organism evidence="2 3">
    <name type="scientific">Daphnia galeata</name>
    <dbReference type="NCBI Taxonomy" id="27404"/>
    <lineage>
        <taxon>Eukaryota</taxon>
        <taxon>Metazoa</taxon>
        <taxon>Ecdysozoa</taxon>
        <taxon>Arthropoda</taxon>
        <taxon>Crustacea</taxon>
        <taxon>Branchiopoda</taxon>
        <taxon>Diplostraca</taxon>
        <taxon>Cladocera</taxon>
        <taxon>Anomopoda</taxon>
        <taxon>Daphniidae</taxon>
        <taxon>Daphnia</taxon>
    </lineage>
</organism>
<dbReference type="Gene3D" id="1.25.50.20">
    <property type="match status" value="1"/>
</dbReference>
<dbReference type="InterPro" id="IPR024571">
    <property type="entry name" value="ERAP1-like_C_dom"/>
</dbReference>
<protein>
    <recommendedName>
        <fullName evidence="1">ERAP1-like C-terminal domain-containing protein</fullName>
    </recommendedName>
</protein>
<accession>A0A8J2WNL3</accession>
<evidence type="ECO:0000259" key="1">
    <source>
        <dbReference type="Pfam" id="PF11838"/>
    </source>
</evidence>
<dbReference type="Pfam" id="PF11838">
    <property type="entry name" value="ERAP1_C"/>
    <property type="match status" value="1"/>
</dbReference>
<feature type="domain" description="ERAP1-like C-terminal" evidence="1">
    <location>
        <begin position="1"/>
        <end position="91"/>
    </location>
</feature>
<reference evidence="2" key="1">
    <citation type="submission" date="2021-11" db="EMBL/GenBank/DDBJ databases">
        <authorList>
            <person name="Schell T."/>
        </authorList>
    </citation>
    <scope>NUCLEOTIDE SEQUENCE</scope>
    <source>
        <strain evidence="2">M5</strain>
    </source>
</reference>
<sequence length="147" mass="16847">MTCTEKPWILAKMLEMSINSKSGIRKQNAAVVISNISRNSLGRYMVFNFIRDRLDDLFAIFPASSFQSISGILKAVASSLNTEIELKEADRIPRSAEEWRTDRIGKSHSTTDRPSQEQCQLDETKLPTRFGLASTLFKIYRETWRQL</sequence>